<comment type="caution">
    <text evidence="1">The sequence shown here is derived from an EMBL/GenBank/DDBJ whole genome shotgun (WGS) entry which is preliminary data.</text>
</comment>
<organism evidence="1 2">
    <name type="scientific">Parasponia andersonii</name>
    <name type="common">Sponia andersonii</name>
    <dbReference type="NCBI Taxonomy" id="3476"/>
    <lineage>
        <taxon>Eukaryota</taxon>
        <taxon>Viridiplantae</taxon>
        <taxon>Streptophyta</taxon>
        <taxon>Embryophyta</taxon>
        <taxon>Tracheophyta</taxon>
        <taxon>Spermatophyta</taxon>
        <taxon>Magnoliopsida</taxon>
        <taxon>eudicotyledons</taxon>
        <taxon>Gunneridae</taxon>
        <taxon>Pentapetalae</taxon>
        <taxon>rosids</taxon>
        <taxon>fabids</taxon>
        <taxon>Rosales</taxon>
        <taxon>Cannabaceae</taxon>
        <taxon>Parasponia</taxon>
    </lineage>
</organism>
<evidence type="ECO:0000313" key="2">
    <source>
        <dbReference type="Proteomes" id="UP000237105"/>
    </source>
</evidence>
<keyword evidence="2" id="KW-1185">Reference proteome</keyword>
<reference evidence="2" key="1">
    <citation type="submission" date="2016-06" db="EMBL/GenBank/DDBJ databases">
        <title>Parallel loss of symbiosis genes in relatives of nitrogen-fixing non-legume Parasponia.</title>
        <authorList>
            <person name="Van Velzen R."/>
            <person name="Holmer R."/>
            <person name="Bu F."/>
            <person name="Rutten L."/>
            <person name="Van Zeijl A."/>
            <person name="Liu W."/>
            <person name="Santuari L."/>
            <person name="Cao Q."/>
            <person name="Sharma T."/>
            <person name="Shen D."/>
            <person name="Roswanjaya Y."/>
            <person name="Wardhani T."/>
            <person name="Kalhor M.S."/>
            <person name="Jansen J."/>
            <person name="Van den Hoogen J."/>
            <person name="Gungor B."/>
            <person name="Hartog M."/>
            <person name="Hontelez J."/>
            <person name="Verver J."/>
            <person name="Yang W.-C."/>
            <person name="Schijlen E."/>
            <person name="Repin R."/>
            <person name="Schilthuizen M."/>
            <person name="Schranz E."/>
            <person name="Heidstra R."/>
            <person name="Miyata K."/>
            <person name="Fedorova E."/>
            <person name="Kohlen W."/>
            <person name="Bisseling T."/>
            <person name="Smit S."/>
            <person name="Geurts R."/>
        </authorList>
    </citation>
    <scope>NUCLEOTIDE SEQUENCE [LARGE SCALE GENOMIC DNA]</scope>
    <source>
        <strain evidence="2">cv. WU1-14</strain>
    </source>
</reference>
<proteinExistence type="predicted"/>
<dbReference type="EMBL" id="JXTB01000055">
    <property type="protein sequence ID" value="PON69579.1"/>
    <property type="molecule type" value="Genomic_DNA"/>
</dbReference>
<dbReference type="Proteomes" id="UP000237105">
    <property type="component" value="Unassembled WGS sequence"/>
</dbReference>
<accession>A0A2P5D8E5</accession>
<protein>
    <submittedName>
        <fullName evidence="1">Uncharacterized protein</fullName>
    </submittedName>
</protein>
<evidence type="ECO:0000313" key="1">
    <source>
        <dbReference type="EMBL" id="PON69579.1"/>
    </source>
</evidence>
<name>A0A2P5D8E5_PARAD</name>
<dbReference type="AlphaFoldDB" id="A0A2P5D8E5"/>
<gene>
    <name evidence="1" type="ORF">PanWU01x14_087020</name>
</gene>
<sequence>MKLNHNISGPVESHGDNGVKEAANLSLLDGMRPEFEDELTVGVHGLSKRKPKDAGAPALGHELREHNSVIVVGIEVGRRIIEGEPAVQKLYC</sequence>